<comment type="caution">
    <text evidence="2">The sequence shown here is derived from an EMBL/GenBank/DDBJ whole genome shotgun (WGS) entry which is preliminary data.</text>
</comment>
<dbReference type="EMBL" id="BAAAPF010000196">
    <property type="protein sequence ID" value="GAA2138531.1"/>
    <property type="molecule type" value="Genomic_DNA"/>
</dbReference>
<reference evidence="2 3" key="1">
    <citation type="journal article" date="2019" name="Int. J. Syst. Evol. Microbiol.">
        <title>The Global Catalogue of Microorganisms (GCM) 10K type strain sequencing project: providing services to taxonomists for standard genome sequencing and annotation.</title>
        <authorList>
            <consortium name="The Broad Institute Genomics Platform"/>
            <consortium name="The Broad Institute Genome Sequencing Center for Infectious Disease"/>
            <person name="Wu L."/>
            <person name="Ma J."/>
        </authorList>
    </citation>
    <scope>NUCLEOTIDE SEQUENCE [LARGE SCALE GENOMIC DNA]</scope>
    <source>
        <strain evidence="2 3">JCM 15481</strain>
    </source>
</reference>
<proteinExistence type="predicted"/>
<evidence type="ECO:0000313" key="3">
    <source>
        <dbReference type="Proteomes" id="UP001500443"/>
    </source>
</evidence>
<accession>A0ABN2Z8U3</accession>
<feature type="region of interest" description="Disordered" evidence="1">
    <location>
        <begin position="16"/>
        <end position="46"/>
    </location>
</feature>
<gene>
    <name evidence="2" type="ORF">GCM10009802_48070</name>
</gene>
<dbReference type="RefSeq" id="WP_344292082.1">
    <property type="nucleotide sequence ID" value="NZ_BAAAPF010000196.1"/>
</dbReference>
<protein>
    <submittedName>
        <fullName evidence="2">Uncharacterized protein</fullName>
    </submittedName>
</protein>
<keyword evidence="3" id="KW-1185">Reference proteome</keyword>
<evidence type="ECO:0000313" key="2">
    <source>
        <dbReference type="EMBL" id="GAA2138531.1"/>
    </source>
</evidence>
<name>A0ABN2Z8U3_9ACTN</name>
<sequence length="46" mass="5061">MPTDVLDRLHTMLVTDPEGRLSGGRGRDVGARLRRERTGDPTGRDA</sequence>
<evidence type="ECO:0000256" key="1">
    <source>
        <dbReference type="SAM" id="MobiDB-lite"/>
    </source>
</evidence>
<feature type="compositionally biased region" description="Basic and acidic residues" evidence="1">
    <location>
        <begin position="25"/>
        <end position="46"/>
    </location>
</feature>
<organism evidence="2 3">
    <name type="scientific">Streptomyces synnematoformans</name>
    <dbReference type="NCBI Taxonomy" id="415721"/>
    <lineage>
        <taxon>Bacteria</taxon>
        <taxon>Bacillati</taxon>
        <taxon>Actinomycetota</taxon>
        <taxon>Actinomycetes</taxon>
        <taxon>Kitasatosporales</taxon>
        <taxon>Streptomycetaceae</taxon>
        <taxon>Streptomyces</taxon>
    </lineage>
</organism>
<dbReference type="Proteomes" id="UP001500443">
    <property type="component" value="Unassembled WGS sequence"/>
</dbReference>